<keyword evidence="5" id="KW-1185">Reference proteome</keyword>
<reference evidence="4 5" key="1">
    <citation type="submission" date="2017-09" db="EMBL/GenBank/DDBJ databases">
        <authorList>
            <person name="Ehlers B."/>
            <person name="Leendertz F.H."/>
        </authorList>
    </citation>
    <scope>NUCLEOTIDE SEQUENCE [LARGE SCALE GENOMIC DNA]</scope>
    <source>
        <strain evidence="4 5">DSM 18289</strain>
    </source>
</reference>
<dbReference type="SMART" id="SM00054">
    <property type="entry name" value="EFh"/>
    <property type="match status" value="2"/>
</dbReference>
<keyword evidence="2" id="KW-0732">Signal</keyword>
<organism evidence="4 5">
    <name type="scientific">Cohaesibacter gelatinilyticus</name>
    <dbReference type="NCBI Taxonomy" id="372072"/>
    <lineage>
        <taxon>Bacteria</taxon>
        <taxon>Pseudomonadati</taxon>
        <taxon>Pseudomonadota</taxon>
        <taxon>Alphaproteobacteria</taxon>
        <taxon>Hyphomicrobiales</taxon>
        <taxon>Cohaesibacteraceae</taxon>
    </lineage>
</organism>
<dbReference type="PROSITE" id="PS50222">
    <property type="entry name" value="EF_HAND_2"/>
    <property type="match status" value="1"/>
</dbReference>
<feature type="region of interest" description="Disordered" evidence="1">
    <location>
        <begin position="45"/>
        <end position="64"/>
    </location>
</feature>
<dbReference type="AlphaFoldDB" id="A0A285N8R6"/>
<dbReference type="Gene3D" id="1.10.238.10">
    <property type="entry name" value="EF-hand"/>
    <property type="match status" value="2"/>
</dbReference>
<feature type="region of interest" description="Disordered" evidence="1">
    <location>
        <begin position="129"/>
        <end position="192"/>
    </location>
</feature>
<evidence type="ECO:0000256" key="2">
    <source>
        <dbReference type="SAM" id="SignalP"/>
    </source>
</evidence>
<evidence type="ECO:0000259" key="3">
    <source>
        <dbReference type="PROSITE" id="PS50222"/>
    </source>
</evidence>
<dbReference type="Proteomes" id="UP000219439">
    <property type="component" value="Unassembled WGS sequence"/>
</dbReference>
<feature type="signal peptide" evidence="2">
    <location>
        <begin position="1"/>
        <end position="23"/>
    </location>
</feature>
<feature type="compositionally biased region" description="Gly residues" evidence="1">
    <location>
        <begin position="53"/>
        <end position="64"/>
    </location>
</feature>
<proteinExistence type="predicted"/>
<dbReference type="Pfam" id="PF13202">
    <property type="entry name" value="EF-hand_5"/>
    <property type="match status" value="2"/>
</dbReference>
<dbReference type="InterPro" id="IPR002048">
    <property type="entry name" value="EF_hand_dom"/>
</dbReference>
<feature type="chain" id="PRO_5012040968" evidence="2">
    <location>
        <begin position="24"/>
        <end position="192"/>
    </location>
</feature>
<dbReference type="GO" id="GO:0005509">
    <property type="term" value="F:calcium ion binding"/>
    <property type="evidence" value="ECO:0007669"/>
    <property type="project" value="InterPro"/>
</dbReference>
<dbReference type="InterPro" id="IPR011992">
    <property type="entry name" value="EF-hand-dom_pair"/>
</dbReference>
<sequence length="192" mass="20708">MKSVTKIALALALITGVSATALTANNALARGFGGGDCGGKQEQGWHGNKGGHKGGFMGKRGGSRGPMKMLKEFDTNKDQALTKEEITAGIDKKIADNDKNGDKAITLEEFQAEWQKQTQDRMVRAFQRMDRDGSGTVTAEELKEPALSMFDRMDRNDDGKLDKNDRGQKRGWFGKRGPNGQGGNAQADSGNS</sequence>
<evidence type="ECO:0000313" key="5">
    <source>
        <dbReference type="Proteomes" id="UP000219439"/>
    </source>
</evidence>
<protein>
    <submittedName>
        <fullName evidence="4">Ca2+-binding protein, EF-hand superfamily</fullName>
    </submittedName>
</protein>
<dbReference type="PROSITE" id="PS00018">
    <property type="entry name" value="EF_HAND_1"/>
    <property type="match status" value="2"/>
</dbReference>
<accession>A0A285N8R6</accession>
<dbReference type="RefSeq" id="WP_170955898.1">
    <property type="nucleotide sequence ID" value="NZ_OBEL01000001.1"/>
</dbReference>
<feature type="compositionally biased region" description="Basic and acidic residues" evidence="1">
    <location>
        <begin position="151"/>
        <end position="168"/>
    </location>
</feature>
<dbReference type="EMBL" id="OBEL01000001">
    <property type="protein sequence ID" value="SNZ05800.1"/>
    <property type="molecule type" value="Genomic_DNA"/>
</dbReference>
<dbReference type="SUPFAM" id="SSF47473">
    <property type="entry name" value="EF-hand"/>
    <property type="match status" value="1"/>
</dbReference>
<feature type="domain" description="EF-hand" evidence="3">
    <location>
        <begin position="117"/>
        <end position="152"/>
    </location>
</feature>
<name>A0A285N8R6_9HYPH</name>
<dbReference type="InterPro" id="IPR018247">
    <property type="entry name" value="EF_Hand_1_Ca_BS"/>
</dbReference>
<gene>
    <name evidence="4" type="ORF">SAMN06265368_0209</name>
</gene>
<evidence type="ECO:0000256" key="1">
    <source>
        <dbReference type="SAM" id="MobiDB-lite"/>
    </source>
</evidence>
<evidence type="ECO:0000313" key="4">
    <source>
        <dbReference type="EMBL" id="SNZ05800.1"/>
    </source>
</evidence>